<evidence type="ECO:0000256" key="1">
    <source>
        <dbReference type="SAM" id="MobiDB-lite"/>
    </source>
</evidence>
<dbReference type="PATRIC" id="fig|452652.3.peg.6162"/>
<organism evidence="2 3">
    <name type="scientific">Kitasatospora setae (strain ATCC 33774 / DSM 43861 / JCM 3304 / KCC A-0304 / NBRC 14216 / KM-6054)</name>
    <name type="common">Streptomyces setae</name>
    <dbReference type="NCBI Taxonomy" id="452652"/>
    <lineage>
        <taxon>Bacteria</taxon>
        <taxon>Bacillati</taxon>
        <taxon>Actinomycetota</taxon>
        <taxon>Actinomycetes</taxon>
        <taxon>Kitasatosporales</taxon>
        <taxon>Streptomycetaceae</taxon>
        <taxon>Kitasatospora</taxon>
    </lineage>
</organism>
<accession>E4N180</accession>
<evidence type="ECO:0000313" key="3">
    <source>
        <dbReference type="Proteomes" id="UP000007076"/>
    </source>
</evidence>
<keyword evidence="3" id="KW-1185">Reference proteome</keyword>
<dbReference type="SUPFAM" id="SSF53474">
    <property type="entry name" value="alpha/beta-Hydrolases"/>
    <property type="match status" value="1"/>
</dbReference>
<dbReference type="InterPro" id="IPR029058">
    <property type="entry name" value="AB_hydrolase_fold"/>
</dbReference>
<proteinExistence type="predicted"/>
<dbReference type="HOGENOM" id="CLU_2142540_0_0_11"/>
<reference evidence="2 3" key="1">
    <citation type="journal article" date="2010" name="DNA Res.">
        <title>Genome sequence of Kitasatospora setae NBRC 14216T: an evolutionary snapshot of the family Streptomycetaceae.</title>
        <authorList>
            <person name="Ichikawa N."/>
            <person name="Oguchi A."/>
            <person name="Ikeda H."/>
            <person name="Ishikawa J."/>
            <person name="Kitani S."/>
            <person name="Watanabe Y."/>
            <person name="Nakamura S."/>
            <person name="Katano Y."/>
            <person name="Kishi E."/>
            <person name="Sasagawa M."/>
            <person name="Ankai A."/>
            <person name="Fukui S."/>
            <person name="Hashimoto Y."/>
            <person name="Kamata S."/>
            <person name="Otoguro M."/>
            <person name="Tanikawa S."/>
            <person name="Nihira T."/>
            <person name="Horinouchi S."/>
            <person name="Ohnishi Y."/>
            <person name="Hayakawa M."/>
            <person name="Kuzuyama T."/>
            <person name="Arisawa A."/>
            <person name="Nomoto F."/>
            <person name="Miura H."/>
            <person name="Takahashi Y."/>
            <person name="Fujita N."/>
        </authorList>
    </citation>
    <scope>NUCLEOTIDE SEQUENCE [LARGE SCALE GENOMIC DNA]</scope>
    <source>
        <strain evidence="3">ATCC 33774 / DSM 43861 / JCM 3304 / KCC A-0304 / NBRC 14216 / KM-6054</strain>
    </source>
</reference>
<feature type="compositionally biased region" description="Basic and acidic residues" evidence="1">
    <location>
        <begin position="25"/>
        <end position="34"/>
    </location>
</feature>
<feature type="compositionally biased region" description="Polar residues" evidence="1">
    <location>
        <begin position="99"/>
        <end position="112"/>
    </location>
</feature>
<dbReference type="KEGG" id="ksk:KSE_61480"/>
<dbReference type="AlphaFoldDB" id="E4N180"/>
<feature type="region of interest" description="Disordered" evidence="1">
    <location>
        <begin position="91"/>
        <end position="112"/>
    </location>
</feature>
<sequence>MSQATTPAATPPAATTITTTLAYGPERRPVDVHRPRAGSASGPLPAALPAVLLWHGRGADEREVLAPLARAAAALGVLVVVPDWRPDGPDGGRADLLASATSPSTCCTAPRT</sequence>
<feature type="region of interest" description="Disordered" evidence="1">
    <location>
        <begin position="1"/>
        <end position="41"/>
    </location>
</feature>
<gene>
    <name evidence="2" type="ordered locus">KSE_61480</name>
</gene>
<dbReference type="Gene3D" id="3.40.50.1820">
    <property type="entry name" value="alpha/beta hydrolase"/>
    <property type="match status" value="1"/>
</dbReference>
<evidence type="ECO:0000313" key="2">
    <source>
        <dbReference type="EMBL" id="BAJ31914.1"/>
    </source>
</evidence>
<protein>
    <submittedName>
        <fullName evidence="2">Uncharacterized protein</fullName>
    </submittedName>
</protein>
<feature type="compositionally biased region" description="Low complexity" evidence="1">
    <location>
        <begin position="1"/>
        <end position="20"/>
    </location>
</feature>
<dbReference type="Proteomes" id="UP000007076">
    <property type="component" value="Chromosome"/>
</dbReference>
<dbReference type="RefSeq" id="WP_014139210.1">
    <property type="nucleotide sequence ID" value="NC_016109.1"/>
</dbReference>
<dbReference type="EMBL" id="AP010968">
    <property type="protein sequence ID" value="BAJ31914.1"/>
    <property type="molecule type" value="Genomic_DNA"/>
</dbReference>
<name>E4N180_KITSK</name>
<dbReference type="STRING" id="452652.KSE_61480"/>
<dbReference type="eggNOG" id="COG0657">
    <property type="taxonomic scope" value="Bacteria"/>
</dbReference>